<keyword evidence="3" id="KW-1185">Reference proteome</keyword>
<dbReference type="InterPro" id="IPR010288">
    <property type="entry name" value="EcsB_ABC"/>
</dbReference>
<dbReference type="Proteomes" id="UP000019249">
    <property type="component" value="Unassembled WGS sequence"/>
</dbReference>
<accession>A0ABN0RI42</accession>
<name>A0ABN0RI42_9LIST</name>
<reference evidence="2 3" key="1">
    <citation type="journal article" date="2014" name="Int. J. Syst. Evol. Microbiol.">
        <title>Listeria floridensis sp. nov., Listeria aquatica sp. nov., Listeria cornellensis sp. nov., Listeria riparia sp. nov. and Listeria grandensis sp. nov., from agricultural and natural environments.</title>
        <authorList>
            <person name="den Bakker H.C."/>
            <person name="Warchocki S."/>
            <person name="Wright E.M."/>
            <person name="Allred A.F."/>
            <person name="Ahlstrom C."/>
            <person name="Manuel C.S."/>
            <person name="Stasiewicz M.J."/>
            <person name="Burrell A."/>
            <person name="Roof S."/>
            <person name="Strawn L."/>
            <person name="Fortes E.D."/>
            <person name="Nightingale K.K."/>
            <person name="Kephart D."/>
            <person name="Wiedmann M."/>
        </authorList>
    </citation>
    <scope>NUCLEOTIDE SEQUENCE [LARGE SCALE GENOMIC DNA]</scope>
    <source>
        <strain evidence="2 3">FSL S10-1187</strain>
    </source>
</reference>
<keyword evidence="1" id="KW-0472">Membrane</keyword>
<evidence type="ECO:0000313" key="3">
    <source>
        <dbReference type="Proteomes" id="UP000019249"/>
    </source>
</evidence>
<dbReference type="PIRSF" id="PIRSF037259">
    <property type="entry name" value="EcsB_ABC"/>
    <property type="match status" value="1"/>
</dbReference>
<feature type="transmembrane region" description="Helical" evidence="1">
    <location>
        <begin position="336"/>
        <end position="357"/>
    </location>
</feature>
<feature type="transmembrane region" description="Helical" evidence="1">
    <location>
        <begin position="134"/>
        <end position="167"/>
    </location>
</feature>
<sequence>MGRAFFYYADWVKHIQPSFPAVPLMVVLLTASLCFASLVTLLKRPDTVYLIVKETEMLKYFERAKRISIVMQSYLFAIVLLVCMPMYTAVTGFHYSRFIGLFIMLLLVKAWNVYAGFETAKLDNNDTTWMFVRVLISALAIYLVLAFSFIWTIPAVLVLLGGSYYIIRGLAKGKTLRFEYLVDKEEARMNRFYRLVNLFTDVPHLKGTVRRRAYLDFLYRPIPYAKRKTFAYLFSRTFVRTNEYVGLYVRLTVIALILLIFVQGFYLNIVFSLLFIYLTGFQFIPMLRHFDGQIMLKLYPIQDHFRKRSFIHFIRILLVFQAILFGIIGIAQNGSIGGLVILGVNLAFVVVFSFLYIPFRVKKNVSIDVKKTDLPRRADRFFYVY</sequence>
<gene>
    <name evidence="2" type="ORF">MFLO_00010</name>
</gene>
<feature type="transmembrane region" description="Helical" evidence="1">
    <location>
        <begin position="95"/>
        <end position="114"/>
    </location>
</feature>
<feature type="transmembrane region" description="Helical" evidence="1">
    <location>
        <begin position="310"/>
        <end position="330"/>
    </location>
</feature>
<feature type="transmembrane region" description="Helical" evidence="1">
    <location>
        <begin position="244"/>
        <end position="263"/>
    </location>
</feature>
<feature type="transmembrane region" description="Helical" evidence="1">
    <location>
        <begin position="67"/>
        <end position="88"/>
    </location>
</feature>
<keyword evidence="1" id="KW-1133">Transmembrane helix</keyword>
<comment type="caution">
    <text evidence="2">The sequence shown here is derived from an EMBL/GenBank/DDBJ whole genome shotgun (WGS) entry which is preliminary data.</text>
</comment>
<protein>
    <submittedName>
        <fullName evidence="2">ABC transporter permease</fullName>
    </submittedName>
</protein>
<keyword evidence="1" id="KW-0812">Transmembrane</keyword>
<evidence type="ECO:0000313" key="2">
    <source>
        <dbReference type="EMBL" id="EUJ33594.1"/>
    </source>
</evidence>
<proteinExistence type="predicted"/>
<dbReference type="EMBL" id="AODF01000001">
    <property type="protein sequence ID" value="EUJ33594.1"/>
    <property type="molecule type" value="Genomic_DNA"/>
</dbReference>
<evidence type="ECO:0000256" key="1">
    <source>
        <dbReference type="SAM" id="Phobius"/>
    </source>
</evidence>
<dbReference type="Pfam" id="PF05975">
    <property type="entry name" value="EcsB"/>
    <property type="match status" value="1"/>
</dbReference>
<organism evidence="2 3">
    <name type="scientific">Listeria floridensis FSL S10-1187</name>
    <dbReference type="NCBI Taxonomy" id="1265817"/>
    <lineage>
        <taxon>Bacteria</taxon>
        <taxon>Bacillati</taxon>
        <taxon>Bacillota</taxon>
        <taxon>Bacilli</taxon>
        <taxon>Bacillales</taxon>
        <taxon>Listeriaceae</taxon>
        <taxon>Listeria</taxon>
    </lineage>
</organism>
<feature type="transmembrane region" description="Helical" evidence="1">
    <location>
        <begin position="21"/>
        <end position="42"/>
    </location>
</feature>
<feature type="transmembrane region" description="Helical" evidence="1">
    <location>
        <begin position="269"/>
        <end position="290"/>
    </location>
</feature>